<keyword evidence="4" id="KW-1185">Reference proteome</keyword>
<feature type="compositionally biased region" description="Polar residues" evidence="1">
    <location>
        <begin position="546"/>
        <end position="563"/>
    </location>
</feature>
<sequence>MPFFRRKTDKNQASNSGSQKTSTVKRTPSSVSTGSSTGLGSPDSNGGPPVLLLSDDFEERGDLGITEPPSPMRTASRLSKTLTEIIHDRDALPLFISFMESKKADHFIRFWLDAESFQIATLTRKRTQSFKSASSTFLSNQQNQTSKPNLENVEGANGQKLPDSVDKASENSSKIQSHHQVVVDEGENINKPSEQNPGCVDIISNKSDTENSRVNERLTKTQEEDGDTSVQLSQSAINPNSSAASCDKTGVKNRHLSEPIASDETNENSGSSPKHRHVSESNISTSPVEGNETRKPKPSLSIEELKEKLKKSIERDAVNIFTKYISQDATRPIGVSDELRNETISYICREDGEVDPTCFTKCQKFAVDIMQINYFSAFQGSEYHCKHQVDILTSGKVYLADILYNEMALFYLTEFLEQEDASQLLQFWMAVDNFQQHLASQEGKYDGMQAQSDAMVFYDKYFSLQASQPLGFDDKTRFEVESNICREDGPLPDVFSKPKDIVLRTLEKVYFEQFLKSEMYYKYLSDLISTVNMAQDLPTKRKRTGSDASSEHSGGSQSVGADSLSSHKNTLLAMDSSSIKKALNKLDIDMRIDNQLLNPEELWKRPVEKLV</sequence>
<feature type="compositionally biased region" description="Polar residues" evidence="1">
    <location>
        <begin position="170"/>
        <end position="179"/>
    </location>
</feature>
<feature type="region of interest" description="Disordered" evidence="1">
    <location>
        <begin position="133"/>
        <end position="301"/>
    </location>
</feature>
<dbReference type="SMART" id="SM00315">
    <property type="entry name" value="RGS"/>
    <property type="match status" value="2"/>
</dbReference>
<dbReference type="AlphaFoldDB" id="A0AAN8PVS1"/>
<feature type="domain" description="RGS" evidence="2">
    <location>
        <begin position="398"/>
        <end position="524"/>
    </location>
</feature>
<evidence type="ECO:0000313" key="4">
    <source>
        <dbReference type="Proteomes" id="UP001347796"/>
    </source>
</evidence>
<feature type="compositionally biased region" description="Polar residues" evidence="1">
    <location>
        <begin position="133"/>
        <end position="149"/>
    </location>
</feature>
<protein>
    <recommendedName>
        <fullName evidence="2">RGS domain-containing protein</fullName>
    </recommendedName>
</protein>
<dbReference type="InterPro" id="IPR036305">
    <property type="entry name" value="RGS_sf"/>
</dbReference>
<dbReference type="InterPro" id="IPR052246">
    <property type="entry name" value="Cell_Polariz_PKAAnc"/>
</dbReference>
<accession>A0AAN8PVS1</accession>
<feature type="compositionally biased region" description="Polar residues" evidence="1">
    <location>
        <begin position="228"/>
        <end position="244"/>
    </location>
</feature>
<comment type="caution">
    <text evidence="3">The sequence shown here is derived from an EMBL/GenBank/DDBJ whole genome shotgun (WGS) entry which is preliminary data.</text>
</comment>
<dbReference type="InterPro" id="IPR044926">
    <property type="entry name" value="RGS_subdomain_2"/>
</dbReference>
<name>A0AAN8PVS1_PATCE</name>
<dbReference type="SUPFAM" id="SSF48097">
    <property type="entry name" value="Regulator of G-protein signaling, RGS"/>
    <property type="match status" value="2"/>
</dbReference>
<dbReference type="PANTHER" id="PTHR13155:SF1">
    <property type="entry name" value="A-KINASE ANCHOR PROTEIN 10, MITOCHONDRIAL"/>
    <property type="match status" value="1"/>
</dbReference>
<dbReference type="GO" id="GO:0005886">
    <property type="term" value="C:plasma membrane"/>
    <property type="evidence" value="ECO:0007669"/>
    <property type="project" value="TreeGrafter"/>
</dbReference>
<evidence type="ECO:0000256" key="1">
    <source>
        <dbReference type="SAM" id="MobiDB-lite"/>
    </source>
</evidence>
<feature type="compositionally biased region" description="Low complexity" evidence="1">
    <location>
        <begin position="27"/>
        <end position="44"/>
    </location>
</feature>
<dbReference type="PANTHER" id="PTHR13155">
    <property type="entry name" value="A-KINASE ANCHOR PROTEINS"/>
    <property type="match status" value="1"/>
</dbReference>
<gene>
    <name evidence="3" type="ORF">SNE40_006381</name>
</gene>
<evidence type="ECO:0000313" key="3">
    <source>
        <dbReference type="EMBL" id="KAK6183779.1"/>
    </source>
</evidence>
<dbReference type="GO" id="GO:0005739">
    <property type="term" value="C:mitochondrion"/>
    <property type="evidence" value="ECO:0007669"/>
    <property type="project" value="TreeGrafter"/>
</dbReference>
<feature type="domain" description="RGS" evidence="2">
    <location>
        <begin position="81"/>
        <end position="139"/>
    </location>
</feature>
<dbReference type="Pfam" id="PF00615">
    <property type="entry name" value="RGS"/>
    <property type="match status" value="3"/>
</dbReference>
<dbReference type="FunFam" id="1.10.167.10:FF:000005">
    <property type="entry name" value="Putative A-kinase anchor protein 10 mitochondrial"/>
    <property type="match status" value="1"/>
</dbReference>
<dbReference type="Gene3D" id="1.10.167.10">
    <property type="entry name" value="Regulator of G-protein Signalling 4, domain 2"/>
    <property type="match status" value="3"/>
</dbReference>
<evidence type="ECO:0000259" key="2">
    <source>
        <dbReference type="PROSITE" id="PS50132"/>
    </source>
</evidence>
<proteinExistence type="predicted"/>
<dbReference type="EMBL" id="JAZGQO010000006">
    <property type="protein sequence ID" value="KAK6183779.1"/>
    <property type="molecule type" value="Genomic_DNA"/>
</dbReference>
<feature type="compositionally biased region" description="Polar residues" evidence="1">
    <location>
        <begin position="11"/>
        <end position="26"/>
    </location>
</feature>
<dbReference type="InterPro" id="IPR016137">
    <property type="entry name" value="RGS"/>
</dbReference>
<dbReference type="Proteomes" id="UP001347796">
    <property type="component" value="Unassembled WGS sequence"/>
</dbReference>
<dbReference type="PROSITE" id="PS50132">
    <property type="entry name" value="RGS"/>
    <property type="match status" value="2"/>
</dbReference>
<reference evidence="3 4" key="1">
    <citation type="submission" date="2024-01" db="EMBL/GenBank/DDBJ databases">
        <title>The genome of the rayed Mediterranean limpet Patella caerulea (Linnaeus, 1758).</title>
        <authorList>
            <person name="Anh-Thu Weber A."/>
            <person name="Halstead-Nussloch G."/>
        </authorList>
    </citation>
    <scope>NUCLEOTIDE SEQUENCE [LARGE SCALE GENOMIC DNA]</scope>
    <source>
        <strain evidence="3">AATW-2023a</strain>
        <tissue evidence="3">Whole specimen</tissue>
    </source>
</reference>
<feature type="region of interest" description="Disordered" evidence="1">
    <location>
        <begin position="1"/>
        <end position="52"/>
    </location>
</feature>
<dbReference type="GO" id="GO:0008104">
    <property type="term" value="P:intracellular protein localization"/>
    <property type="evidence" value="ECO:0007669"/>
    <property type="project" value="TreeGrafter"/>
</dbReference>
<dbReference type="CDD" id="cd08721">
    <property type="entry name" value="RGS_AKAP2_2"/>
    <property type="match status" value="1"/>
</dbReference>
<feature type="compositionally biased region" description="Basic and acidic residues" evidence="1">
    <location>
        <begin position="207"/>
        <end position="223"/>
    </location>
</feature>
<organism evidence="3 4">
    <name type="scientific">Patella caerulea</name>
    <name type="common">Rayed Mediterranean limpet</name>
    <dbReference type="NCBI Taxonomy" id="87958"/>
    <lineage>
        <taxon>Eukaryota</taxon>
        <taxon>Metazoa</taxon>
        <taxon>Spiralia</taxon>
        <taxon>Lophotrochozoa</taxon>
        <taxon>Mollusca</taxon>
        <taxon>Gastropoda</taxon>
        <taxon>Patellogastropoda</taxon>
        <taxon>Patelloidea</taxon>
        <taxon>Patellidae</taxon>
        <taxon>Patella</taxon>
    </lineage>
</organism>
<feature type="region of interest" description="Disordered" evidence="1">
    <location>
        <begin position="539"/>
        <end position="563"/>
    </location>
</feature>